<reference evidence="1 2" key="1">
    <citation type="journal article" date="2021" name="Hortic Res">
        <title>High-quality reference genome and annotation aids understanding of berry development for evergreen blueberry (Vaccinium darrowii).</title>
        <authorList>
            <person name="Yu J."/>
            <person name="Hulse-Kemp A.M."/>
            <person name="Babiker E."/>
            <person name="Staton M."/>
        </authorList>
    </citation>
    <scope>NUCLEOTIDE SEQUENCE [LARGE SCALE GENOMIC DNA]</scope>
    <source>
        <strain evidence="2">cv. NJ 8807/NJ 8810</strain>
        <tissue evidence="1">Young leaf</tissue>
    </source>
</reference>
<organism evidence="1 2">
    <name type="scientific">Vaccinium darrowii</name>
    <dbReference type="NCBI Taxonomy" id="229202"/>
    <lineage>
        <taxon>Eukaryota</taxon>
        <taxon>Viridiplantae</taxon>
        <taxon>Streptophyta</taxon>
        <taxon>Embryophyta</taxon>
        <taxon>Tracheophyta</taxon>
        <taxon>Spermatophyta</taxon>
        <taxon>Magnoliopsida</taxon>
        <taxon>eudicotyledons</taxon>
        <taxon>Gunneridae</taxon>
        <taxon>Pentapetalae</taxon>
        <taxon>asterids</taxon>
        <taxon>Ericales</taxon>
        <taxon>Ericaceae</taxon>
        <taxon>Vaccinioideae</taxon>
        <taxon>Vaccinieae</taxon>
        <taxon>Vaccinium</taxon>
    </lineage>
</organism>
<accession>A0ACB7Y1N7</accession>
<comment type="caution">
    <text evidence="1">The sequence shown here is derived from an EMBL/GenBank/DDBJ whole genome shotgun (WGS) entry which is preliminary data.</text>
</comment>
<proteinExistence type="predicted"/>
<dbReference type="EMBL" id="CM037155">
    <property type="protein sequence ID" value="KAH7847392.1"/>
    <property type="molecule type" value="Genomic_DNA"/>
</dbReference>
<name>A0ACB7Y1N7_9ERIC</name>
<keyword evidence="2" id="KW-1185">Reference proteome</keyword>
<sequence length="404" mass="44540">MAVDAIRPIIYLSLLLLLSPATAQSDSNASPPNNQYPYANFTPSMAIIIVVLIAALFLMGFFSIYLRHCTDSTGVGGSVRPLGGIRDSLRRRNAARGLDLAVIETFPTFEYSTVKGMKIGKGALECAVCLNEFEDDDTLRLIPKCDHVFHPECIDVWLGSHVTCPVCRANLVQQPGETIEVPEFRAENSDDQDGFPSPRNDDVSIRVGEGEEDERDDGAITPPPVMDRSKSVNQNRPPRTRSFHFRSKMFGKFPRSHSTGHSLVSPGDNTDRFTLRLPEDVRKQVMKSRVLDRTTSCMVVLPSDQGSSSQRYRPGLGEGSSRGPRSFRRLDQGMKSGRSDRWVFSMAPPFFSRSSSTVLSPKGMGDGSTSSRRTAVKLPSFKCLEPKGDHEPGLISAEMARLPV</sequence>
<dbReference type="Proteomes" id="UP000828048">
    <property type="component" value="Chromosome 5"/>
</dbReference>
<gene>
    <name evidence="1" type="ORF">Vadar_025569</name>
</gene>
<protein>
    <submittedName>
        <fullName evidence="1">Uncharacterized protein</fullName>
    </submittedName>
</protein>
<evidence type="ECO:0000313" key="2">
    <source>
        <dbReference type="Proteomes" id="UP000828048"/>
    </source>
</evidence>
<evidence type="ECO:0000313" key="1">
    <source>
        <dbReference type="EMBL" id="KAH7847392.1"/>
    </source>
</evidence>